<dbReference type="PANTHER" id="PTHR30543">
    <property type="entry name" value="CHROMATE REDUCTASE"/>
    <property type="match status" value="1"/>
</dbReference>
<keyword evidence="3" id="KW-1185">Reference proteome</keyword>
<dbReference type="GO" id="GO:0005829">
    <property type="term" value="C:cytosol"/>
    <property type="evidence" value="ECO:0007669"/>
    <property type="project" value="TreeGrafter"/>
</dbReference>
<organism evidence="2 3">
    <name type="scientific">Pedobacter psychrodurus</name>
    <dbReference type="NCBI Taxonomy" id="2530456"/>
    <lineage>
        <taxon>Bacteria</taxon>
        <taxon>Pseudomonadati</taxon>
        <taxon>Bacteroidota</taxon>
        <taxon>Sphingobacteriia</taxon>
        <taxon>Sphingobacteriales</taxon>
        <taxon>Sphingobacteriaceae</taxon>
        <taxon>Pedobacter</taxon>
    </lineage>
</organism>
<gene>
    <name evidence="2" type="ORF">EZ456_05095</name>
</gene>
<protein>
    <submittedName>
        <fullName evidence="2">NAD(P)H-dependent oxidoreductase</fullName>
    </submittedName>
</protein>
<dbReference type="EMBL" id="SJSO01000003">
    <property type="protein sequence ID" value="TCD28760.1"/>
    <property type="molecule type" value="Genomic_DNA"/>
</dbReference>
<dbReference type="RefSeq" id="WP_131527928.1">
    <property type="nucleotide sequence ID" value="NZ_SJSO01000003.1"/>
</dbReference>
<proteinExistence type="predicted"/>
<dbReference type="Gene3D" id="3.40.50.360">
    <property type="match status" value="1"/>
</dbReference>
<dbReference type="InterPro" id="IPR029039">
    <property type="entry name" value="Flavoprotein-like_sf"/>
</dbReference>
<name>A0A4R0PZR5_9SPHI</name>
<comment type="caution">
    <text evidence="2">The sequence shown here is derived from an EMBL/GenBank/DDBJ whole genome shotgun (WGS) entry which is preliminary data.</text>
</comment>
<dbReference type="PANTHER" id="PTHR30543:SF21">
    <property type="entry name" value="NAD(P)H-DEPENDENT FMN REDUCTASE LOT6"/>
    <property type="match status" value="1"/>
</dbReference>
<accession>A0A4R0PZR5</accession>
<dbReference type="Proteomes" id="UP000293925">
    <property type="component" value="Unassembled WGS sequence"/>
</dbReference>
<dbReference type="Pfam" id="PF03358">
    <property type="entry name" value="FMN_red"/>
    <property type="match status" value="1"/>
</dbReference>
<feature type="domain" description="NADPH-dependent FMN reductase-like" evidence="1">
    <location>
        <begin position="8"/>
        <end position="141"/>
    </location>
</feature>
<evidence type="ECO:0000259" key="1">
    <source>
        <dbReference type="Pfam" id="PF03358"/>
    </source>
</evidence>
<evidence type="ECO:0000313" key="3">
    <source>
        <dbReference type="Proteomes" id="UP000293925"/>
    </source>
</evidence>
<dbReference type="InterPro" id="IPR005025">
    <property type="entry name" value="FMN_Rdtase-like_dom"/>
</dbReference>
<dbReference type="AlphaFoldDB" id="A0A4R0PZR5"/>
<sequence>MITSNKNKFLFFSGSNSSNSINRKLIEIPIGKTQAKTVKLIDLRNFPVPLYSDLEEAGGIPAETNRLLEIIDNHDVLVIAIPEHNHSMPAFFKNTIDWMSRAHSDYRVFDGKRIIQLGASPGNGSSNIILNARVVLSSYLEHMLLVLQF</sequence>
<dbReference type="InterPro" id="IPR050712">
    <property type="entry name" value="NAD(P)H-dep_reductase"/>
</dbReference>
<dbReference type="GO" id="GO:0010181">
    <property type="term" value="F:FMN binding"/>
    <property type="evidence" value="ECO:0007669"/>
    <property type="project" value="TreeGrafter"/>
</dbReference>
<dbReference type="SUPFAM" id="SSF52218">
    <property type="entry name" value="Flavoproteins"/>
    <property type="match status" value="1"/>
</dbReference>
<dbReference type="OrthoDB" id="5767802at2"/>
<reference evidence="2 3" key="1">
    <citation type="submission" date="2019-02" db="EMBL/GenBank/DDBJ databases">
        <title>Pedobacter sp. RP-3-21 sp. nov., isolated from Arctic soil.</title>
        <authorList>
            <person name="Dahal R.H."/>
        </authorList>
    </citation>
    <scope>NUCLEOTIDE SEQUENCE [LARGE SCALE GENOMIC DNA]</scope>
    <source>
        <strain evidence="2 3">RP-3-21</strain>
    </source>
</reference>
<dbReference type="GO" id="GO:0016491">
    <property type="term" value="F:oxidoreductase activity"/>
    <property type="evidence" value="ECO:0007669"/>
    <property type="project" value="InterPro"/>
</dbReference>
<evidence type="ECO:0000313" key="2">
    <source>
        <dbReference type="EMBL" id="TCD28760.1"/>
    </source>
</evidence>